<dbReference type="GO" id="GO:0046872">
    <property type="term" value="F:metal ion binding"/>
    <property type="evidence" value="ECO:0007669"/>
    <property type="project" value="UniProtKB-KW"/>
</dbReference>
<comment type="cofactor">
    <cofactor evidence="8">
        <name>FMN</name>
        <dbReference type="ChEBI" id="CHEBI:58210"/>
    </cofactor>
    <text evidence="8">Binds 1 FMN per subunit.</text>
</comment>
<comment type="subcellular location">
    <subcellularLocation>
        <location evidence="8">Cell membrane</location>
        <topology evidence="8">Multi-pass membrane protein</topology>
    </subcellularLocation>
    <subcellularLocation>
        <location evidence="1">Membrane</location>
        <topology evidence="1">Multi-pass membrane protein</topology>
    </subcellularLocation>
</comment>
<keyword evidence="6 8" id="KW-0408">Iron</keyword>
<evidence type="ECO:0000256" key="2">
    <source>
        <dbReference type="ARBA" id="ARBA00022448"/>
    </source>
</evidence>
<dbReference type="PANTHER" id="PTHR36964">
    <property type="entry name" value="PROTEIN-METHIONINE-SULFOXIDE REDUCTASE HEME-BINDING SUBUNIT MSRQ"/>
    <property type="match status" value="1"/>
</dbReference>
<name>A0A520RX99_9GAMM</name>
<proteinExistence type="inferred from homology"/>
<comment type="subunit">
    <text evidence="8">Heterodimer of a catalytic subunit (MsrP) and a heme-binding subunit (MsrQ).</text>
</comment>
<dbReference type="Pfam" id="PF01794">
    <property type="entry name" value="Ferric_reduct"/>
    <property type="match status" value="1"/>
</dbReference>
<dbReference type="GO" id="GO:0020037">
    <property type="term" value="F:heme binding"/>
    <property type="evidence" value="ECO:0007669"/>
    <property type="project" value="UniProtKB-UniRule"/>
</dbReference>
<organism evidence="10 11">
    <name type="scientific">OM182 bacterium</name>
    <dbReference type="NCBI Taxonomy" id="2510334"/>
    <lineage>
        <taxon>Bacteria</taxon>
        <taxon>Pseudomonadati</taxon>
        <taxon>Pseudomonadota</taxon>
        <taxon>Gammaproteobacteria</taxon>
        <taxon>OMG group</taxon>
        <taxon>OM182 clade</taxon>
    </lineage>
</organism>
<keyword evidence="2 8" id="KW-0813">Transport</keyword>
<keyword evidence="7 8" id="KW-0472">Membrane</keyword>
<keyword evidence="8" id="KW-0479">Metal-binding</keyword>
<keyword evidence="4 8" id="KW-0812">Transmembrane</keyword>
<dbReference type="PANTHER" id="PTHR36964:SF1">
    <property type="entry name" value="PROTEIN-METHIONINE-SULFOXIDE REDUCTASE HEME-BINDING SUBUNIT MSRQ"/>
    <property type="match status" value="1"/>
</dbReference>
<evidence type="ECO:0000259" key="9">
    <source>
        <dbReference type="Pfam" id="PF01794"/>
    </source>
</evidence>
<protein>
    <recommendedName>
        <fullName evidence="8">Protein-methionine-sulfoxide reductase heme-binding subunit MsrQ</fullName>
    </recommendedName>
    <alternativeName>
        <fullName evidence="8">Flavocytochrome MsrQ</fullName>
    </alternativeName>
</protein>
<dbReference type="Proteomes" id="UP000316199">
    <property type="component" value="Unassembled WGS sequence"/>
</dbReference>
<dbReference type="InterPro" id="IPR022837">
    <property type="entry name" value="MsrQ-like"/>
</dbReference>
<evidence type="ECO:0000256" key="8">
    <source>
        <dbReference type="HAMAP-Rule" id="MF_01207"/>
    </source>
</evidence>
<dbReference type="GO" id="GO:0016679">
    <property type="term" value="F:oxidoreductase activity, acting on diphenols and related substances as donors"/>
    <property type="evidence" value="ECO:0007669"/>
    <property type="project" value="TreeGrafter"/>
</dbReference>
<comment type="caution">
    <text evidence="10">The sequence shown here is derived from an EMBL/GenBank/DDBJ whole genome shotgun (WGS) entry which is preliminary data.</text>
</comment>
<keyword evidence="8" id="KW-0285">Flavoprotein</keyword>
<evidence type="ECO:0000256" key="1">
    <source>
        <dbReference type="ARBA" id="ARBA00004141"/>
    </source>
</evidence>
<comment type="similarity">
    <text evidence="8">Belongs to the MsrQ family.</text>
</comment>
<dbReference type="GO" id="GO:0010181">
    <property type="term" value="F:FMN binding"/>
    <property type="evidence" value="ECO:0007669"/>
    <property type="project" value="UniProtKB-UniRule"/>
</dbReference>
<dbReference type="AlphaFoldDB" id="A0A520RX99"/>
<reference evidence="10 11" key="1">
    <citation type="submission" date="2019-02" db="EMBL/GenBank/DDBJ databases">
        <title>Prokaryotic population dynamics and viral predation in marine succession experiment using metagenomics: the confinement effect.</title>
        <authorList>
            <person name="Haro-Moreno J.M."/>
            <person name="Rodriguez-Valera F."/>
            <person name="Lopez-Perez M."/>
        </authorList>
    </citation>
    <scope>NUCLEOTIDE SEQUENCE [LARGE SCALE GENOMIC DNA]</scope>
    <source>
        <strain evidence="10">MED-G157</strain>
    </source>
</reference>
<evidence type="ECO:0000256" key="5">
    <source>
        <dbReference type="ARBA" id="ARBA00022989"/>
    </source>
</evidence>
<dbReference type="HAMAP" id="MF_01207">
    <property type="entry name" value="MsrQ"/>
    <property type="match status" value="1"/>
</dbReference>
<accession>A0A520RX99</accession>
<evidence type="ECO:0000256" key="6">
    <source>
        <dbReference type="ARBA" id="ARBA00023004"/>
    </source>
</evidence>
<keyword evidence="8" id="KW-0288">FMN</keyword>
<dbReference type="InterPro" id="IPR013130">
    <property type="entry name" value="Fe3_Rdtase_TM_dom"/>
</dbReference>
<dbReference type="GO" id="GO:0005886">
    <property type="term" value="C:plasma membrane"/>
    <property type="evidence" value="ECO:0007669"/>
    <property type="project" value="UniProtKB-SubCell"/>
</dbReference>
<evidence type="ECO:0000256" key="7">
    <source>
        <dbReference type="ARBA" id="ARBA00023136"/>
    </source>
</evidence>
<evidence type="ECO:0000256" key="3">
    <source>
        <dbReference type="ARBA" id="ARBA00022617"/>
    </source>
</evidence>
<gene>
    <name evidence="8" type="primary">msrQ</name>
    <name evidence="10" type="ORF">EVA68_08295</name>
</gene>
<keyword evidence="3 8" id="KW-0349">Heme</keyword>
<evidence type="ECO:0000313" key="10">
    <source>
        <dbReference type="EMBL" id="RZO74872.1"/>
    </source>
</evidence>
<dbReference type="EMBL" id="SHAG01000057">
    <property type="protein sequence ID" value="RZO74872.1"/>
    <property type="molecule type" value="Genomic_DNA"/>
</dbReference>
<evidence type="ECO:0000313" key="11">
    <source>
        <dbReference type="Proteomes" id="UP000316199"/>
    </source>
</evidence>
<comment type="function">
    <text evidence="8">Part of the MsrPQ system that repairs oxidized periplasmic proteins containing methionine sulfoxide residues (Met-O), using respiratory chain electrons. Thus protects these proteins from oxidative-stress damage caused by reactive species of oxygen and chlorine generated by the host defense mechanisms. MsrPQ is essential for the maintenance of envelope integrity under bleach stress, rescuing a wide series of structurally unrelated periplasmic proteins from methionine oxidation. MsrQ provides electrons for reduction to the reductase catalytic subunit MsrP, using the quinone pool of the respiratory chain.</text>
</comment>
<dbReference type="GO" id="GO:0009055">
    <property type="term" value="F:electron transfer activity"/>
    <property type="evidence" value="ECO:0007669"/>
    <property type="project" value="UniProtKB-UniRule"/>
</dbReference>
<keyword evidence="8" id="KW-1003">Cell membrane</keyword>
<keyword evidence="8" id="KW-0249">Electron transport</keyword>
<dbReference type="GO" id="GO:0030091">
    <property type="term" value="P:protein repair"/>
    <property type="evidence" value="ECO:0007669"/>
    <property type="project" value="UniProtKB-UniRule"/>
</dbReference>
<sequence>MIAFGCGYENRLGADPGKEIVRFNGECALIFLLLAQVITPLKEVTGINLVSLRRMLGLFCFMYACVHFISYVVFLLEFRFSDLITDIVKRPYISVGFTAFIFLIPLAVTSTRWMVSRLGRSWKILHRLVYLVLLLVLLHLVWLTKTDYSSAFAYVLLGLILLLFRAWRWFRKSRVKNV</sequence>
<feature type="domain" description="Ferric oxidoreductase" evidence="9">
    <location>
        <begin position="32"/>
        <end position="136"/>
    </location>
</feature>
<comment type="cofactor">
    <cofactor evidence="8">
        <name>heme b</name>
        <dbReference type="ChEBI" id="CHEBI:60344"/>
    </cofactor>
    <text evidence="8">Binds 1 heme b (iron(II)-protoporphyrin IX) group per subunit.</text>
</comment>
<evidence type="ECO:0000256" key="4">
    <source>
        <dbReference type="ARBA" id="ARBA00022692"/>
    </source>
</evidence>
<keyword evidence="5 8" id="KW-1133">Transmembrane helix</keyword>